<gene>
    <name evidence="2" type="ORF">HNR73_002069</name>
</gene>
<dbReference type="Pfam" id="PF12680">
    <property type="entry name" value="SnoaL_2"/>
    <property type="match status" value="1"/>
</dbReference>
<dbReference type="PANTHER" id="PTHR41252">
    <property type="entry name" value="BLR2505 PROTEIN"/>
    <property type="match status" value="1"/>
</dbReference>
<dbReference type="EMBL" id="JACHGT010000004">
    <property type="protein sequence ID" value="MBB6034219.1"/>
    <property type="molecule type" value="Genomic_DNA"/>
</dbReference>
<dbReference type="InterPro" id="IPR032710">
    <property type="entry name" value="NTF2-like_dom_sf"/>
</dbReference>
<dbReference type="PANTHER" id="PTHR41252:SF1">
    <property type="entry name" value="BLR2505 PROTEIN"/>
    <property type="match status" value="1"/>
</dbReference>
<dbReference type="SUPFAM" id="SSF54427">
    <property type="entry name" value="NTF2-like"/>
    <property type="match status" value="1"/>
</dbReference>
<dbReference type="InterPro" id="IPR037401">
    <property type="entry name" value="SnoaL-like"/>
</dbReference>
<dbReference type="RefSeq" id="WP_203686150.1">
    <property type="nucleotide sequence ID" value="NZ_BONT01000045.1"/>
</dbReference>
<dbReference type="Proteomes" id="UP000548476">
    <property type="component" value="Unassembled WGS sequence"/>
</dbReference>
<comment type="caution">
    <text evidence="2">The sequence shown here is derived from an EMBL/GenBank/DDBJ whole genome shotgun (WGS) entry which is preliminary data.</text>
</comment>
<reference evidence="2 3" key="1">
    <citation type="submission" date="2020-08" db="EMBL/GenBank/DDBJ databases">
        <title>Genomic Encyclopedia of Type Strains, Phase IV (KMG-IV): sequencing the most valuable type-strain genomes for metagenomic binning, comparative biology and taxonomic classification.</title>
        <authorList>
            <person name="Goeker M."/>
        </authorList>
    </citation>
    <scope>NUCLEOTIDE SEQUENCE [LARGE SCALE GENOMIC DNA]</scope>
    <source>
        <strain evidence="2 3">YIM 65646</strain>
    </source>
</reference>
<dbReference type="AlphaFoldDB" id="A0A841FNQ1"/>
<sequence>MDRNRVAADGVHHSMTDSLRALRAFFAAEADYLTAGGPGNASFDGMAEHLHPNVVMHQAEALPYGGRWSGPEGIEAFMSAMSAAWSSLAFTEQYLAADGPVAVARSRGVLRSRATGRELDTWVMQWFTFDEGRISEIRPFYLDTAAVLDVLRS</sequence>
<evidence type="ECO:0000313" key="2">
    <source>
        <dbReference type="EMBL" id="MBB6034219.1"/>
    </source>
</evidence>
<name>A0A841FNQ1_9ACTN</name>
<proteinExistence type="predicted"/>
<feature type="domain" description="SnoaL-like" evidence="1">
    <location>
        <begin position="42"/>
        <end position="136"/>
    </location>
</feature>
<organism evidence="2 3">
    <name type="scientific">Phytomonospora endophytica</name>
    <dbReference type="NCBI Taxonomy" id="714109"/>
    <lineage>
        <taxon>Bacteria</taxon>
        <taxon>Bacillati</taxon>
        <taxon>Actinomycetota</taxon>
        <taxon>Actinomycetes</taxon>
        <taxon>Micromonosporales</taxon>
        <taxon>Micromonosporaceae</taxon>
        <taxon>Phytomonospora</taxon>
    </lineage>
</organism>
<keyword evidence="3" id="KW-1185">Reference proteome</keyword>
<evidence type="ECO:0000259" key="1">
    <source>
        <dbReference type="Pfam" id="PF12680"/>
    </source>
</evidence>
<evidence type="ECO:0000313" key="3">
    <source>
        <dbReference type="Proteomes" id="UP000548476"/>
    </source>
</evidence>
<accession>A0A841FNQ1</accession>
<protein>
    <recommendedName>
        <fullName evidence="1">SnoaL-like domain-containing protein</fullName>
    </recommendedName>
</protein>
<dbReference type="Gene3D" id="3.10.450.50">
    <property type="match status" value="1"/>
</dbReference>